<dbReference type="InterPro" id="IPR018063">
    <property type="entry name" value="SAM_MeTrfase_RsmI_CS"/>
</dbReference>
<dbReference type="Proteomes" id="UP000254603">
    <property type="component" value="Unassembled WGS sequence"/>
</dbReference>
<dbReference type="CDD" id="cd11648">
    <property type="entry name" value="RsmI"/>
    <property type="match status" value="1"/>
</dbReference>
<evidence type="ECO:0000256" key="4">
    <source>
        <dbReference type="ARBA" id="ARBA00022679"/>
    </source>
</evidence>
<proteinExistence type="inferred from homology"/>
<dbReference type="InterPro" id="IPR014777">
    <property type="entry name" value="4pyrrole_Mease_sub1"/>
</dbReference>
<keyword evidence="2 6" id="KW-0698">rRNA processing</keyword>
<reference evidence="10 11" key="1">
    <citation type="submission" date="2018-06" db="EMBL/GenBank/DDBJ databases">
        <authorList>
            <consortium name="Pathogen Informatics"/>
            <person name="Doyle S."/>
        </authorList>
    </citation>
    <scope>NUCLEOTIDE SEQUENCE [LARGE SCALE GENOMIC DNA]</scope>
    <source>
        <strain evidence="10 11">NCTC11997</strain>
    </source>
</reference>
<evidence type="ECO:0000259" key="7">
    <source>
        <dbReference type="Pfam" id="PF00590"/>
    </source>
</evidence>
<keyword evidence="1 6" id="KW-0963">Cytoplasm</keyword>
<keyword evidence="3 6" id="KW-0489">Methyltransferase</keyword>
<evidence type="ECO:0000313" key="11">
    <source>
        <dbReference type="Proteomes" id="UP000254603"/>
    </source>
</evidence>
<dbReference type="PANTHER" id="PTHR46111:SF1">
    <property type="entry name" value="RIBOSOMAL RNA SMALL SUBUNIT METHYLTRANSFERASE I"/>
    <property type="match status" value="1"/>
</dbReference>
<dbReference type="RefSeq" id="WP_018574058.1">
    <property type="nucleotide sequence ID" value="NZ_CP065725.1"/>
</dbReference>
<sequence>MSQEGSNCLPSLAAADAEHELINMTVQERLSRQQWPSHCLYVVATPIGNLADISQRALYALQMVDVIACEDTRSTQVLLNAYSIHKPLIAAHQHNESLAAEKVIELLAAGKRVALVSDAGAPAVSDPGSKLVAKVHAAGFNVSPIPGPSAVITALMASGFTTDEQPSFAFAGFVPAKKNARQAWLQYWLAQPMTVVMYETPHRLKECFKVLTELCATQPARKIMVGRELTKRFEQIQCLPIVELSDWLAVDKQREKGEFVLVFEPPSKSQVNHDYLPLLKELLAHGVSVRDSAKILHKVMGVSRDEAYQAALELKDS</sequence>
<protein>
    <recommendedName>
        <fullName evidence="6">Ribosomal RNA small subunit methyltransferase I</fullName>
        <ecNumber evidence="6">2.1.1.198</ecNumber>
    </recommendedName>
    <alternativeName>
        <fullName evidence="6">16S rRNA 2'-O-ribose C1402 methyltransferase</fullName>
    </alternativeName>
    <alternativeName>
        <fullName evidence="6">rRNA (cytidine-2'-O-)-methyltransferase RsmI</fullName>
    </alternativeName>
</protein>
<dbReference type="PANTHER" id="PTHR46111">
    <property type="entry name" value="RIBOSOMAL RNA SMALL SUBUNIT METHYLTRANSFERASE I"/>
    <property type="match status" value="1"/>
</dbReference>
<comment type="catalytic activity">
    <reaction evidence="6">
        <text>cytidine(1402) in 16S rRNA + S-adenosyl-L-methionine = 2'-O-methylcytidine(1402) in 16S rRNA + S-adenosyl-L-homocysteine + H(+)</text>
        <dbReference type="Rhea" id="RHEA:42924"/>
        <dbReference type="Rhea" id="RHEA-COMP:10285"/>
        <dbReference type="Rhea" id="RHEA-COMP:10286"/>
        <dbReference type="ChEBI" id="CHEBI:15378"/>
        <dbReference type="ChEBI" id="CHEBI:57856"/>
        <dbReference type="ChEBI" id="CHEBI:59789"/>
        <dbReference type="ChEBI" id="CHEBI:74495"/>
        <dbReference type="ChEBI" id="CHEBI:82748"/>
        <dbReference type="EC" id="2.1.1.198"/>
    </reaction>
</comment>
<dbReference type="InterPro" id="IPR053910">
    <property type="entry name" value="RsmI_HTH"/>
</dbReference>
<gene>
    <name evidence="10" type="primary">rsmI_1</name>
    <name evidence="6 9" type="synonym">rsmI</name>
    <name evidence="9" type="ORF">I6G29_05655</name>
    <name evidence="10" type="ORF">NCTC11997_01186</name>
</gene>
<comment type="similarity">
    <text evidence="6">Belongs to the methyltransferase superfamily. RsmI family.</text>
</comment>
<dbReference type="PROSITE" id="PS01296">
    <property type="entry name" value="RSMI"/>
    <property type="match status" value="1"/>
</dbReference>
<dbReference type="SUPFAM" id="SSF53790">
    <property type="entry name" value="Tetrapyrrole methylase"/>
    <property type="match status" value="1"/>
</dbReference>
<dbReference type="STRING" id="1122619.GCA_000373745_00874"/>
<evidence type="ECO:0000259" key="8">
    <source>
        <dbReference type="Pfam" id="PF23016"/>
    </source>
</evidence>
<keyword evidence="5 6" id="KW-0949">S-adenosyl-L-methionine</keyword>
<evidence type="ECO:0000256" key="1">
    <source>
        <dbReference type="ARBA" id="ARBA00022490"/>
    </source>
</evidence>
<evidence type="ECO:0000256" key="3">
    <source>
        <dbReference type="ARBA" id="ARBA00022603"/>
    </source>
</evidence>
<dbReference type="NCBIfam" id="TIGR00096">
    <property type="entry name" value="16S rRNA (cytidine(1402)-2'-O)-methyltransferase"/>
    <property type="match status" value="1"/>
</dbReference>
<evidence type="ECO:0000256" key="6">
    <source>
        <dbReference type="HAMAP-Rule" id="MF_01877"/>
    </source>
</evidence>
<dbReference type="EC" id="2.1.1.198" evidence="6"/>
<evidence type="ECO:0000313" key="12">
    <source>
        <dbReference type="Proteomes" id="UP000594903"/>
    </source>
</evidence>
<dbReference type="GO" id="GO:0005737">
    <property type="term" value="C:cytoplasm"/>
    <property type="evidence" value="ECO:0007669"/>
    <property type="project" value="UniProtKB-SubCell"/>
</dbReference>
<comment type="function">
    <text evidence="6">Catalyzes the 2'-O-methylation of the ribose of cytidine 1402 (C1402) in 16S rRNA.</text>
</comment>
<keyword evidence="4 6" id="KW-0808">Transferase</keyword>
<dbReference type="GO" id="GO:0070677">
    <property type="term" value="F:rRNA (cytosine-2'-O-)-methyltransferase activity"/>
    <property type="evidence" value="ECO:0007669"/>
    <property type="project" value="UniProtKB-UniRule"/>
</dbReference>
<name>A0A378XE01_9BURK</name>
<dbReference type="Gene3D" id="3.30.950.10">
    <property type="entry name" value="Methyltransferase, Cobalt-precorrin-4 Transmethylase, Domain 2"/>
    <property type="match status" value="1"/>
</dbReference>
<dbReference type="Pfam" id="PF00590">
    <property type="entry name" value="TP_methylase"/>
    <property type="match status" value="1"/>
</dbReference>
<dbReference type="InterPro" id="IPR035996">
    <property type="entry name" value="4pyrrol_Methylase_sf"/>
</dbReference>
<dbReference type="Proteomes" id="UP000594903">
    <property type="component" value="Chromosome"/>
</dbReference>
<dbReference type="OrthoDB" id="9809084at2"/>
<evidence type="ECO:0000313" key="10">
    <source>
        <dbReference type="EMBL" id="SUA53481.1"/>
    </source>
</evidence>
<organism evidence="10 11">
    <name type="scientific">Oligella ureolytica</name>
    <dbReference type="NCBI Taxonomy" id="90244"/>
    <lineage>
        <taxon>Bacteria</taxon>
        <taxon>Pseudomonadati</taxon>
        <taxon>Pseudomonadota</taxon>
        <taxon>Betaproteobacteria</taxon>
        <taxon>Burkholderiales</taxon>
        <taxon>Alcaligenaceae</taxon>
        <taxon>Oligella</taxon>
    </lineage>
</organism>
<reference evidence="9 12" key="2">
    <citation type="submission" date="2020-12" db="EMBL/GenBank/DDBJ databases">
        <title>FDA dAtabase for Regulatory Grade micrObial Sequences (FDA-ARGOS): Supporting development and validation of Infectious Disease Dx tests.</title>
        <authorList>
            <person name="Sproer C."/>
            <person name="Gronow S."/>
            <person name="Severitt S."/>
            <person name="Schroder I."/>
            <person name="Tallon L."/>
            <person name="Sadzewicz L."/>
            <person name="Zhao X."/>
            <person name="Boylan J."/>
            <person name="Ott S."/>
            <person name="Bowen H."/>
            <person name="Vavikolanu K."/>
            <person name="Mehta A."/>
            <person name="Aluvathingal J."/>
            <person name="Nadendla S."/>
            <person name="Lowell S."/>
            <person name="Myers T."/>
            <person name="Yan Y."/>
            <person name="Sichtig H."/>
        </authorList>
    </citation>
    <scope>NUCLEOTIDE SEQUENCE [LARGE SCALE GENOMIC DNA]</scope>
    <source>
        <strain evidence="9 12">FDAARGOS_872</strain>
    </source>
</reference>
<dbReference type="FunFam" id="3.40.1010.10:FF:000007">
    <property type="entry name" value="Ribosomal RNA small subunit methyltransferase I"/>
    <property type="match status" value="1"/>
</dbReference>
<dbReference type="EMBL" id="UGSB01000001">
    <property type="protein sequence ID" value="SUA53481.1"/>
    <property type="molecule type" value="Genomic_DNA"/>
</dbReference>
<evidence type="ECO:0000256" key="2">
    <source>
        <dbReference type="ARBA" id="ARBA00022552"/>
    </source>
</evidence>
<keyword evidence="12" id="KW-1185">Reference proteome</keyword>
<feature type="domain" description="RsmI HTH" evidence="8">
    <location>
        <begin position="277"/>
        <end position="315"/>
    </location>
</feature>
<dbReference type="AlphaFoldDB" id="A0A378XE01"/>
<dbReference type="HAMAP" id="MF_01877">
    <property type="entry name" value="16SrRNA_methyltr_I"/>
    <property type="match status" value="1"/>
</dbReference>
<dbReference type="Gene3D" id="3.40.1010.10">
    <property type="entry name" value="Cobalt-precorrin-4 Transmethylase, Domain 1"/>
    <property type="match status" value="1"/>
</dbReference>
<dbReference type="Pfam" id="PF23016">
    <property type="entry name" value="RsmI_C"/>
    <property type="match status" value="1"/>
</dbReference>
<dbReference type="EMBL" id="CP065725">
    <property type="protein sequence ID" value="QPT41027.1"/>
    <property type="molecule type" value="Genomic_DNA"/>
</dbReference>
<evidence type="ECO:0000313" key="9">
    <source>
        <dbReference type="EMBL" id="QPT41027.1"/>
    </source>
</evidence>
<accession>A0A378XE01</accession>
<dbReference type="InterPro" id="IPR000878">
    <property type="entry name" value="4pyrrol_Mease"/>
</dbReference>
<feature type="domain" description="Tetrapyrrole methylase" evidence="7">
    <location>
        <begin position="40"/>
        <end position="237"/>
    </location>
</feature>
<dbReference type="InterPro" id="IPR014776">
    <property type="entry name" value="4pyrrole_Mease_sub2"/>
</dbReference>
<comment type="subcellular location">
    <subcellularLocation>
        <location evidence="6">Cytoplasm</location>
    </subcellularLocation>
</comment>
<evidence type="ECO:0000256" key="5">
    <source>
        <dbReference type="ARBA" id="ARBA00022691"/>
    </source>
</evidence>
<dbReference type="PIRSF" id="PIRSF005917">
    <property type="entry name" value="MTase_YraL"/>
    <property type="match status" value="1"/>
</dbReference>
<dbReference type="InterPro" id="IPR008189">
    <property type="entry name" value="rRNA_ssu_MeTfrase_I"/>
</dbReference>